<dbReference type="SMART" id="SM00388">
    <property type="entry name" value="HisKA"/>
    <property type="match status" value="1"/>
</dbReference>
<keyword evidence="9" id="KW-0067">ATP-binding</keyword>
<dbReference type="PRINTS" id="PR00344">
    <property type="entry name" value="BCTRLSENSOR"/>
</dbReference>
<evidence type="ECO:0000256" key="5">
    <source>
        <dbReference type="ARBA" id="ARBA00022679"/>
    </source>
</evidence>
<organism evidence="15">
    <name type="scientific">mine drainage metagenome</name>
    <dbReference type="NCBI Taxonomy" id="410659"/>
    <lineage>
        <taxon>unclassified sequences</taxon>
        <taxon>metagenomes</taxon>
        <taxon>ecological metagenomes</taxon>
    </lineage>
</organism>
<evidence type="ECO:0000256" key="7">
    <source>
        <dbReference type="ARBA" id="ARBA00022741"/>
    </source>
</evidence>
<keyword evidence="12" id="KW-0472">Membrane</keyword>
<keyword evidence="6" id="KW-0812">Transmembrane</keyword>
<dbReference type="SUPFAM" id="SSF55874">
    <property type="entry name" value="ATPase domain of HSP90 chaperone/DNA topoisomerase II/histidine kinase"/>
    <property type="match status" value="1"/>
</dbReference>
<dbReference type="InterPro" id="IPR036890">
    <property type="entry name" value="HATPase_C_sf"/>
</dbReference>
<dbReference type="InterPro" id="IPR050428">
    <property type="entry name" value="TCS_sensor_his_kinase"/>
</dbReference>
<dbReference type="InterPro" id="IPR003660">
    <property type="entry name" value="HAMP_dom"/>
</dbReference>
<evidence type="ECO:0000256" key="3">
    <source>
        <dbReference type="ARBA" id="ARBA00012438"/>
    </source>
</evidence>
<proteinExistence type="predicted"/>
<gene>
    <name evidence="15" type="primary">rssA_2</name>
    <name evidence="15" type="ORF">GALL_15110</name>
</gene>
<dbReference type="InterPro" id="IPR036097">
    <property type="entry name" value="HisK_dim/P_sf"/>
</dbReference>
<dbReference type="InterPro" id="IPR005467">
    <property type="entry name" value="His_kinase_dom"/>
</dbReference>
<keyword evidence="4" id="KW-0597">Phosphoprotein</keyword>
<dbReference type="EMBL" id="MLJW01000003">
    <property type="protein sequence ID" value="OIR18184.1"/>
    <property type="molecule type" value="Genomic_DNA"/>
</dbReference>
<accession>A0A1J5TPK0</accession>
<comment type="subcellular location">
    <subcellularLocation>
        <location evidence="2">Membrane</location>
        <topology evidence="2">Multi-pass membrane protein</topology>
    </subcellularLocation>
</comment>
<evidence type="ECO:0000256" key="11">
    <source>
        <dbReference type="ARBA" id="ARBA00023012"/>
    </source>
</evidence>
<evidence type="ECO:0000256" key="2">
    <source>
        <dbReference type="ARBA" id="ARBA00004141"/>
    </source>
</evidence>
<dbReference type="InterPro" id="IPR013727">
    <property type="entry name" value="2CSK_N"/>
</dbReference>
<comment type="caution">
    <text evidence="15">The sequence shown here is derived from an EMBL/GenBank/DDBJ whole genome shotgun (WGS) entry which is preliminary data.</text>
</comment>
<keyword evidence="5 15" id="KW-0808">Transferase</keyword>
<dbReference type="InterPro" id="IPR003594">
    <property type="entry name" value="HATPase_dom"/>
</dbReference>
<dbReference type="Pfam" id="PF00512">
    <property type="entry name" value="HisKA"/>
    <property type="match status" value="1"/>
</dbReference>
<evidence type="ECO:0000256" key="12">
    <source>
        <dbReference type="ARBA" id="ARBA00023136"/>
    </source>
</evidence>
<protein>
    <recommendedName>
        <fullName evidence="3">histidine kinase</fullName>
        <ecNumber evidence="3">2.7.13.3</ecNumber>
    </recommendedName>
</protein>
<evidence type="ECO:0000256" key="9">
    <source>
        <dbReference type="ARBA" id="ARBA00022840"/>
    </source>
</evidence>
<evidence type="ECO:0000256" key="10">
    <source>
        <dbReference type="ARBA" id="ARBA00022989"/>
    </source>
</evidence>
<dbReference type="InterPro" id="IPR003661">
    <property type="entry name" value="HisK_dim/P_dom"/>
</dbReference>
<keyword evidence="7" id="KW-0547">Nucleotide-binding</keyword>
<dbReference type="Pfam" id="PF02518">
    <property type="entry name" value="HATPase_c"/>
    <property type="match status" value="1"/>
</dbReference>
<dbReference type="PANTHER" id="PTHR45436">
    <property type="entry name" value="SENSOR HISTIDINE KINASE YKOH"/>
    <property type="match status" value="1"/>
</dbReference>
<dbReference type="PROSITE" id="PS50885">
    <property type="entry name" value="HAMP"/>
    <property type="match status" value="1"/>
</dbReference>
<evidence type="ECO:0000256" key="6">
    <source>
        <dbReference type="ARBA" id="ARBA00022692"/>
    </source>
</evidence>
<evidence type="ECO:0000259" key="14">
    <source>
        <dbReference type="PROSITE" id="PS50885"/>
    </source>
</evidence>
<dbReference type="AlphaFoldDB" id="A0A1J5TPK0"/>
<dbReference type="Pfam" id="PF08521">
    <property type="entry name" value="2CSK_N"/>
    <property type="match status" value="1"/>
</dbReference>
<comment type="catalytic activity">
    <reaction evidence="1">
        <text>ATP + protein L-histidine = ADP + protein N-phospho-L-histidine.</text>
        <dbReference type="EC" id="2.7.13.3"/>
    </reaction>
</comment>
<dbReference type="PANTHER" id="PTHR45436:SF14">
    <property type="entry name" value="SENSOR PROTEIN QSEC"/>
    <property type="match status" value="1"/>
</dbReference>
<dbReference type="InterPro" id="IPR004358">
    <property type="entry name" value="Sig_transdc_His_kin-like_C"/>
</dbReference>
<dbReference type="Gene3D" id="3.30.565.10">
    <property type="entry name" value="Histidine kinase-like ATPase, C-terminal domain"/>
    <property type="match status" value="1"/>
</dbReference>
<dbReference type="GO" id="GO:0005524">
    <property type="term" value="F:ATP binding"/>
    <property type="evidence" value="ECO:0007669"/>
    <property type="project" value="UniProtKB-KW"/>
</dbReference>
<evidence type="ECO:0000313" key="15">
    <source>
        <dbReference type="EMBL" id="OIR18184.1"/>
    </source>
</evidence>
<dbReference type="CDD" id="cd00075">
    <property type="entry name" value="HATPase"/>
    <property type="match status" value="1"/>
</dbReference>
<evidence type="ECO:0000256" key="4">
    <source>
        <dbReference type="ARBA" id="ARBA00022553"/>
    </source>
</evidence>
<keyword evidence="11" id="KW-0902">Two-component regulatory system</keyword>
<dbReference type="GO" id="GO:0005886">
    <property type="term" value="C:plasma membrane"/>
    <property type="evidence" value="ECO:0007669"/>
    <property type="project" value="TreeGrafter"/>
</dbReference>
<evidence type="ECO:0000256" key="8">
    <source>
        <dbReference type="ARBA" id="ARBA00022777"/>
    </source>
</evidence>
<dbReference type="CDD" id="cd00082">
    <property type="entry name" value="HisKA"/>
    <property type="match status" value="1"/>
</dbReference>
<reference evidence="15" key="1">
    <citation type="submission" date="2016-10" db="EMBL/GenBank/DDBJ databases">
        <title>Sequence of Gallionella enrichment culture.</title>
        <authorList>
            <person name="Poehlein A."/>
            <person name="Muehling M."/>
            <person name="Daniel R."/>
        </authorList>
    </citation>
    <scope>NUCLEOTIDE SEQUENCE</scope>
</reference>
<evidence type="ECO:0000259" key="13">
    <source>
        <dbReference type="PROSITE" id="PS50109"/>
    </source>
</evidence>
<keyword evidence="8" id="KW-0418">Kinase</keyword>
<dbReference type="Gene3D" id="1.10.287.130">
    <property type="match status" value="1"/>
</dbReference>
<dbReference type="PROSITE" id="PS50109">
    <property type="entry name" value="HIS_KIN"/>
    <property type="match status" value="1"/>
</dbReference>
<name>A0A1J5TPK0_9ZZZZ</name>
<feature type="domain" description="HAMP" evidence="14">
    <location>
        <begin position="165"/>
        <end position="217"/>
    </location>
</feature>
<dbReference type="EC" id="2.7.13.3" evidence="3"/>
<dbReference type="GO" id="GO:0000155">
    <property type="term" value="F:phosphorelay sensor kinase activity"/>
    <property type="evidence" value="ECO:0007669"/>
    <property type="project" value="InterPro"/>
</dbReference>
<dbReference type="SMART" id="SM00387">
    <property type="entry name" value="HATPase_c"/>
    <property type="match status" value="1"/>
</dbReference>
<evidence type="ECO:0000256" key="1">
    <source>
        <dbReference type="ARBA" id="ARBA00000085"/>
    </source>
</evidence>
<sequence length="440" mass="48505">MISLKRQLIVWALGLFTVVGLLAGGISYLLALQDANVLLDHQLLLVAGSIDEGSQLPAMQAKFLGESREEQESDFVIQVWYGNEKVRSSHPDFDLLEGTATGYSNMSLRGQRWRAYTIVYPDRTVQVSQSHEVRRKIATNAALRALLPIAGLYSLSWVLVVFGIGRIFKPLAEVTKAATQRDASSLDPLPIEHIPAEVAPLITEMNGLIRRVRETIDAQRHFMLDAAHELRTPLAALQLQIENLSQSRSQDDLEARIAELKSGIQRASHLVGQLLHMARYGAEKQTIRTDLDLGKLVKSCIADFIPIAEKRRIDLGMIHDEPALIRANAGDLRILFNNLLDNAIRYTPEGGRIDVSVVVANRRASVEILDNGPGIPEELLPRVFDRFFRVGGHEIEGSGIGLAIVNAIASQESAEIRLSNRRDRSGLLASVSFNLSAAPA</sequence>
<dbReference type="SUPFAM" id="SSF47384">
    <property type="entry name" value="Homodimeric domain of signal transducing histidine kinase"/>
    <property type="match status" value="1"/>
</dbReference>
<feature type="domain" description="Histidine kinase" evidence="13">
    <location>
        <begin position="225"/>
        <end position="437"/>
    </location>
</feature>
<keyword evidence="10" id="KW-1133">Transmembrane helix</keyword>